<gene>
    <name evidence="3" type="ORF">BN1232_04509</name>
    <name evidence="4" type="ORF">MJO58_20645</name>
</gene>
<sequence length="262" mass="27842">MSTRRNRSGPRSLRRTEQLPADAPSGRSGRPKASTRALAQVIERSSRAQGPAAEALVARLRRAHPGASPAEIVTKLENRYLTALMASGAAVGSAATFPGVGTLTAMSAGAGETVFFLEATAIFVLSTALVYGIPADHYERRRALVLSVLVGDDSKRAVGELIGPARTNGGWLAEGMASLPLSSLGRLNTRMFRYFVKRYALRRGALMFGKMLPVGIGAVVGGGGNRIVGKKIIRNARQAFGPPPVRWPNPLHVLPPVREASR</sequence>
<feature type="region of interest" description="Disordered" evidence="1">
    <location>
        <begin position="1"/>
        <end position="35"/>
    </location>
</feature>
<evidence type="ECO:0000313" key="3">
    <source>
        <dbReference type="EMBL" id="CQD19297.1"/>
    </source>
</evidence>
<keyword evidence="2" id="KW-0812">Transmembrane</keyword>
<organism evidence="3 5">
    <name type="scientific">Mycobacterium lentiflavum</name>
    <dbReference type="NCBI Taxonomy" id="141349"/>
    <lineage>
        <taxon>Bacteria</taxon>
        <taxon>Bacillati</taxon>
        <taxon>Actinomycetota</taxon>
        <taxon>Actinomycetes</taxon>
        <taxon>Mycobacteriales</taxon>
        <taxon>Mycobacteriaceae</taxon>
        <taxon>Mycobacterium</taxon>
        <taxon>Mycobacterium simiae complex</taxon>
    </lineage>
</organism>
<reference evidence="4" key="2">
    <citation type="submission" date="2022-08" db="EMBL/GenBank/DDBJ databases">
        <title>Complete genome sequence of 14 non-tuberculosis mycobacteria type-strains.</title>
        <authorList>
            <person name="Igarashi Y."/>
            <person name="Osugi A."/>
            <person name="Mitarai S."/>
        </authorList>
    </citation>
    <scope>NUCLEOTIDE SEQUENCE</scope>
    <source>
        <strain evidence="4">ATCC 51985</strain>
    </source>
</reference>
<keyword evidence="6" id="KW-1185">Reference proteome</keyword>
<name>A0A0E3WDD4_MYCLN</name>
<evidence type="ECO:0000313" key="5">
    <source>
        <dbReference type="Proteomes" id="UP000199251"/>
    </source>
</evidence>
<dbReference type="EMBL" id="CTEE01000001">
    <property type="protein sequence ID" value="CQD19297.1"/>
    <property type="molecule type" value="Genomic_DNA"/>
</dbReference>
<keyword evidence="2" id="KW-0472">Membrane</keyword>
<evidence type="ECO:0000256" key="1">
    <source>
        <dbReference type="SAM" id="MobiDB-lite"/>
    </source>
</evidence>
<accession>A0A0E3WDD4</accession>
<proteinExistence type="predicted"/>
<evidence type="ECO:0000256" key="2">
    <source>
        <dbReference type="SAM" id="Phobius"/>
    </source>
</evidence>
<evidence type="ECO:0000313" key="6">
    <source>
        <dbReference type="Proteomes" id="UP001055171"/>
    </source>
</evidence>
<dbReference type="Proteomes" id="UP001055171">
    <property type="component" value="Chromosome"/>
</dbReference>
<dbReference type="AlphaFoldDB" id="A0A0E3WDD4"/>
<feature type="transmembrane region" description="Helical" evidence="2">
    <location>
        <begin position="80"/>
        <end position="101"/>
    </location>
</feature>
<reference evidence="3 5" key="1">
    <citation type="submission" date="2015-03" db="EMBL/GenBank/DDBJ databases">
        <authorList>
            <person name="Urmite Genomes"/>
        </authorList>
    </citation>
    <scope>NUCLEOTIDE SEQUENCE [LARGE SCALE GENOMIC DNA]</scope>
    <source>
        <strain evidence="3 5">CSUR P1491</strain>
    </source>
</reference>
<dbReference type="STRING" id="141349.BN1232_04509"/>
<dbReference type="Proteomes" id="UP000199251">
    <property type="component" value="Unassembled WGS sequence"/>
</dbReference>
<dbReference type="EMBL" id="CP092423">
    <property type="protein sequence ID" value="ULP41264.1"/>
    <property type="molecule type" value="Genomic_DNA"/>
</dbReference>
<feature type="transmembrane region" description="Helical" evidence="2">
    <location>
        <begin position="113"/>
        <end position="133"/>
    </location>
</feature>
<protein>
    <submittedName>
        <fullName evidence="3">Membrane protein</fullName>
    </submittedName>
</protein>
<evidence type="ECO:0000313" key="4">
    <source>
        <dbReference type="EMBL" id="ULP41264.1"/>
    </source>
</evidence>
<dbReference type="RefSeq" id="WP_239720798.1">
    <property type="nucleotide sequence ID" value="NZ_CP092423.2"/>
</dbReference>
<keyword evidence="2" id="KW-1133">Transmembrane helix</keyword>